<evidence type="ECO:0000256" key="5">
    <source>
        <dbReference type="ARBA" id="ARBA00023015"/>
    </source>
</evidence>
<dbReference type="Proteomes" id="UP000701853">
    <property type="component" value="Chromosome 1"/>
</dbReference>
<comment type="caution">
    <text evidence="10">The sequence shown here is derived from an EMBL/GenBank/DDBJ whole genome shotgun (WGS) entry which is preliminary data.</text>
</comment>
<comment type="similarity">
    <text evidence="3">Belongs to the S1FA transcription factor family.</text>
</comment>
<evidence type="ECO:0000256" key="3">
    <source>
        <dbReference type="ARBA" id="ARBA00007382"/>
    </source>
</evidence>
<keyword evidence="9" id="KW-1133">Transmembrane helix</keyword>
<keyword evidence="9" id="KW-0812">Transmembrane</keyword>
<comment type="subcellular location">
    <subcellularLocation>
        <location evidence="2">Nucleus</location>
    </subcellularLocation>
</comment>
<evidence type="ECO:0000256" key="6">
    <source>
        <dbReference type="ARBA" id="ARBA00023125"/>
    </source>
</evidence>
<proteinExistence type="inferred from homology"/>
<name>A0A8J6DCM9_9ROSI</name>
<keyword evidence="7" id="KW-0804">Transcription</keyword>
<feature type="transmembrane region" description="Helical" evidence="9">
    <location>
        <begin position="25"/>
        <end position="46"/>
    </location>
</feature>
<dbReference type="GO" id="GO:0006355">
    <property type="term" value="P:regulation of DNA-templated transcription"/>
    <property type="evidence" value="ECO:0007669"/>
    <property type="project" value="InterPro"/>
</dbReference>
<dbReference type="PANTHER" id="PTHR35298">
    <property type="entry name" value="DNA-BINDING PROTEIN S1FA2"/>
    <property type="match status" value="1"/>
</dbReference>
<keyword evidence="4" id="KW-0678">Repressor</keyword>
<accession>A0A8J6DCM9</accession>
<gene>
    <name evidence="10" type="ORF">CXB51_002454</name>
</gene>
<protein>
    <submittedName>
        <fullName evidence="10">Uncharacterized protein</fullName>
    </submittedName>
</protein>
<keyword evidence="5" id="KW-0805">Transcription regulation</keyword>
<comment type="function">
    <text evidence="1">DNA-binding protein that specifically recognizes a negative element (S1F) within the RPS1 promoter.</text>
</comment>
<dbReference type="GO" id="GO:0003677">
    <property type="term" value="F:DNA binding"/>
    <property type="evidence" value="ECO:0007669"/>
    <property type="project" value="UniProtKB-KW"/>
</dbReference>
<evidence type="ECO:0000313" key="10">
    <source>
        <dbReference type="EMBL" id="KAG8504144.1"/>
    </source>
</evidence>
<keyword evidence="8" id="KW-0539">Nucleus</keyword>
<evidence type="ECO:0000313" key="11">
    <source>
        <dbReference type="Proteomes" id="UP000701853"/>
    </source>
</evidence>
<keyword evidence="11" id="KW-1185">Reference proteome</keyword>
<evidence type="ECO:0000256" key="1">
    <source>
        <dbReference type="ARBA" id="ARBA00002946"/>
    </source>
</evidence>
<sequence>MSNEFADKGDKIIYETEAKGFNPGLIVLLVIGGLLITFLVGNYILYSRLFLLGKRSPYPREEDETREAEARSLSTRGVGIQGPTFSFSPLLKTVLFTISVQFRELKTSTSELEVNPILGGQHATKIMAILGAS</sequence>
<evidence type="ECO:0000256" key="2">
    <source>
        <dbReference type="ARBA" id="ARBA00004123"/>
    </source>
</evidence>
<dbReference type="OrthoDB" id="1722435at2759"/>
<keyword evidence="9" id="KW-0472">Membrane</keyword>
<evidence type="ECO:0000256" key="7">
    <source>
        <dbReference type="ARBA" id="ARBA00023163"/>
    </source>
</evidence>
<evidence type="ECO:0000256" key="8">
    <source>
        <dbReference type="ARBA" id="ARBA00023242"/>
    </source>
</evidence>
<dbReference type="GO" id="GO:0005634">
    <property type="term" value="C:nucleus"/>
    <property type="evidence" value="ECO:0007669"/>
    <property type="project" value="UniProtKB-SubCell"/>
</dbReference>
<dbReference type="AlphaFoldDB" id="A0A8J6DCM9"/>
<dbReference type="PANTHER" id="PTHR35298:SF11">
    <property type="entry name" value="DNA-BINDING PROTEIN S1FA1-RELATED"/>
    <property type="match status" value="1"/>
</dbReference>
<evidence type="ECO:0000256" key="4">
    <source>
        <dbReference type="ARBA" id="ARBA00022491"/>
    </source>
</evidence>
<dbReference type="InterPro" id="IPR006779">
    <property type="entry name" value="S1FA_DNA-bd"/>
</dbReference>
<organism evidence="10 11">
    <name type="scientific">Gossypium anomalum</name>
    <dbReference type="NCBI Taxonomy" id="47600"/>
    <lineage>
        <taxon>Eukaryota</taxon>
        <taxon>Viridiplantae</taxon>
        <taxon>Streptophyta</taxon>
        <taxon>Embryophyta</taxon>
        <taxon>Tracheophyta</taxon>
        <taxon>Spermatophyta</taxon>
        <taxon>Magnoliopsida</taxon>
        <taxon>eudicotyledons</taxon>
        <taxon>Gunneridae</taxon>
        <taxon>Pentapetalae</taxon>
        <taxon>rosids</taxon>
        <taxon>malvids</taxon>
        <taxon>Malvales</taxon>
        <taxon>Malvaceae</taxon>
        <taxon>Malvoideae</taxon>
        <taxon>Gossypium</taxon>
    </lineage>
</organism>
<keyword evidence="6" id="KW-0238">DNA-binding</keyword>
<reference evidence="10 11" key="1">
    <citation type="journal article" date="2021" name="bioRxiv">
        <title>The Gossypium anomalum genome as a resource for cotton improvement and evolutionary analysis of hybrid incompatibility.</title>
        <authorList>
            <person name="Grover C.E."/>
            <person name="Yuan D."/>
            <person name="Arick M.A."/>
            <person name="Miller E.R."/>
            <person name="Hu G."/>
            <person name="Peterson D.G."/>
            <person name="Wendel J.F."/>
            <person name="Udall J.A."/>
        </authorList>
    </citation>
    <scope>NUCLEOTIDE SEQUENCE [LARGE SCALE GENOMIC DNA]</scope>
    <source>
        <strain evidence="10">JFW-Udall</strain>
        <tissue evidence="10">Leaf</tissue>
    </source>
</reference>
<dbReference type="Pfam" id="PF04689">
    <property type="entry name" value="S1FA"/>
    <property type="match status" value="1"/>
</dbReference>
<dbReference type="EMBL" id="JAHUZN010000001">
    <property type="protein sequence ID" value="KAG8504144.1"/>
    <property type="molecule type" value="Genomic_DNA"/>
</dbReference>
<evidence type="ECO:0000256" key="9">
    <source>
        <dbReference type="SAM" id="Phobius"/>
    </source>
</evidence>